<dbReference type="Pfam" id="PF18912">
    <property type="entry name" value="DZR_2"/>
    <property type="match status" value="1"/>
</dbReference>
<comment type="similarity">
    <text evidence="1">Belongs to the ComF/GntX family.</text>
</comment>
<dbReference type="InterPro" id="IPR051910">
    <property type="entry name" value="ComF/GntX_DNA_util-trans"/>
</dbReference>
<dbReference type="EnsemblBacteria" id="ABC21541">
    <property type="protein sequence ID" value="ABC21541"/>
    <property type="gene ID" value="Rru_A0737"/>
</dbReference>
<dbReference type="PATRIC" id="fig|269796.9.peg.789"/>
<dbReference type="RefSeq" id="WP_011388495.1">
    <property type="nucleotide sequence ID" value="NC_007643.1"/>
</dbReference>
<dbReference type="STRING" id="269796.Rru_A0737"/>
<dbReference type="SUPFAM" id="SSF53271">
    <property type="entry name" value="PRTase-like"/>
    <property type="match status" value="1"/>
</dbReference>
<protein>
    <submittedName>
        <fullName evidence="3">Phosphoribosyltransferase</fullName>
    </submittedName>
</protein>
<dbReference type="Proteomes" id="UP000001929">
    <property type="component" value="Chromosome"/>
</dbReference>
<organism evidence="3 4">
    <name type="scientific">Rhodospirillum rubrum (strain ATCC 11170 / ATH 1.1.1 / DSM 467 / LMG 4362 / NCIMB 8255 / S1)</name>
    <dbReference type="NCBI Taxonomy" id="269796"/>
    <lineage>
        <taxon>Bacteria</taxon>
        <taxon>Pseudomonadati</taxon>
        <taxon>Pseudomonadota</taxon>
        <taxon>Alphaproteobacteria</taxon>
        <taxon>Rhodospirillales</taxon>
        <taxon>Rhodospirillaceae</taxon>
        <taxon>Rhodospirillum</taxon>
    </lineage>
</organism>
<keyword evidence="3" id="KW-0808">Transferase</keyword>
<dbReference type="CDD" id="cd06223">
    <property type="entry name" value="PRTases_typeI"/>
    <property type="match status" value="1"/>
</dbReference>
<name>Q2RWF4_RHORT</name>
<dbReference type="eggNOG" id="COG1040">
    <property type="taxonomic scope" value="Bacteria"/>
</dbReference>
<evidence type="ECO:0000256" key="1">
    <source>
        <dbReference type="ARBA" id="ARBA00008007"/>
    </source>
</evidence>
<dbReference type="Gene3D" id="3.40.50.2020">
    <property type="match status" value="1"/>
</dbReference>
<evidence type="ECO:0000313" key="3">
    <source>
        <dbReference type="EMBL" id="ABC21541.1"/>
    </source>
</evidence>
<dbReference type="PANTHER" id="PTHR47505">
    <property type="entry name" value="DNA UTILIZATION PROTEIN YHGH"/>
    <property type="match status" value="1"/>
</dbReference>
<dbReference type="KEGG" id="rru:Rru_A0737"/>
<reference evidence="3 4" key="1">
    <citation type="journal article" date="2011" name="Stand. Genomic Sci.">
        <title>Complete genome sequence of Rhodospirillum rubrum type strain (S1).</title>
        <authorList>
            <person name="Munk A.C."/>
            <person name="Copeland A."/>
            <person name="Lucas S."/>
            <person name="Lapidus A."/>
            <person name="Del Rio T.G."/>
            <person name="Barry K."/>
            <person name="Detter J.C."/>
            <person name="Hammon N."/>
            <person name="Israni S."/>
            <person name="Pitluck S."/>
            <person name="Brettin T."/>
            <person name="Bruce D."/>
            <person name="Han C."/>
            <person name="Tapia R."/>
            <person name="Gilna P."/>
            <person name="Schmutz J."/>
            <person name="Larimer F."/>
            <person name="Land M."/>
            <person name="Kyrpides N.C."/>
            <person name="Mavromatis K."/>
            <person name="Richardson P."/>
            <person name="Rohde M."/>
            <person name="Goker M."/>
            <person name="Klenk H.P."/>
            <person name="Zhang Y."/>
            <person name="Roberts G.P."/>
            <person name="Reslewic S."/>
            <person name="Schwartz D.C."/>
        </authorList>
    </citation>
    <scope>NUCLEOTIDE SEQUENCE [LARGE SCALE GENOMIC DNA]</scope>
    <source>
        <strain evidence="4">ATCC 11170 / ATH 1.1.1 / DSM 467 / LMG 4362 / NCIMB 8255 / S1</strain>
    </source>
</reference>
<dbReference type="InterPro" id="IPR029057">
    <property type="entry name" value="PRTase-like"/>
</dbReference>
<dbReference type="AlphaFoldDB" id="Q2RWF4"/>
<keyword evidence="4" id="KW-1185">Reference proteome</keyword>
<keyword evidence="3" id="KW-0328">Glycosyltransferase</keyword>
<evidence type="ECO:0000259" key="2">
    <source>
        <dbReference type="Pfam" id="PF18912"/>
    </source>
</evidence>
<dbReference type="EMBL" id="CP000230">
    <property type="protein sequence ID" value="ABC21541.1"/>
    <property type="molecule type" value="Genomic_DNA"/>
</dbReference>
<sequence>MGASWREMGRGLFDLLLPPRCLGCGTQVADPDALCPACFSGLAHITEPFCACCGLPFELGGEGEGERLCGACLGTPPLFSRARAVWRYDDASARLILGFKHADRLDSVPGFARWMARAGRALLAGDPVLVPVPLHRWRLFSRRYNQAAVLAQAIADAGDLDYRPLALVRRRATPSQGGLGRGARARNVQGAFVVVRPDEIAGRRVVLIDDVLTTGATANACARALLAAGATGVDVLTLARVSLEET</sequence>
<evidence type="ECO:0000313" key="4">
    <source>
        <dbReference type="Proteomes" id="UP000001929"/>
    </source>
</evidence>
<dbReference type="PANTHER" id="PTHR47505:SF1">
    <property type="entry name" value="DNA UTILIZATION PROTEIN YHGH"/>
    <property type="match status" value="1"/>
</dbReference>
<dbReference type="InterPro" id="IPR000836">
    <property type="entry name" value="PRTase_dom"/>
</dbReference>
<dbReference type="GO" id="GO:0016757">
    <property type="term" value="F:glycosyltransferase activity"/>
    <property type="evidence" value="ECO:0007669"/>
    <property type="project" value="UniProtKB-KW"/>
</dbReference>
<feature type="domain" description="Double zinc ribbon" evidence="2">
    <location>
        <begin position="13"/>
        <end position="73"/>
    </location>
</feature>
<gene>
    <name evidence="3" type="ordered locus">Rru_A0737</name>
</gene>
<dbReference type="InterPro" id="IPR044005">
    <property type="entry name" value="DZR_2"/>
</dbReference>
<accession>Q2RWF4</accession>
<proteinExistence type="inferred from homology"/>
<dbReference type="PhylomeDB" id="Q2RWF4"/>
<dbReference type="HOGENOM" id="CLU_054549_0_0_5"/>